<keyword evidence="3" id="KW-1185">Reference proteome</keyword>
<feature type="compositionally biased region" description="Basic residues" evidence="1">
    <location>
        <begin position="127"/>
        <end position="141"/>
    </location>
</feature>
<organism evidence="2 3">
    <name type="scientific">Tieghemostelium lacteum</name>
    <name type="common">Slime mold</name>
    <name type="synonym">Dictyostelium lacteum</name>
    <dbReference type="NCBI Taxonomy" id="361077"/>
    <lineage>
        <taxon>Eukaryota</taxon>
        <taxon>Amoebozoa</taxon>
        <taxon>Evosea</taxon>
        <taxon>Eumycetozoa</taxon>
        <taxon>Dictyostelia</taxon>
        <taxon>Dictyosteliales</taxon>
        <taxon>Raperosteliaceae</taxon>
        <taxon>Tieghemostelium</taxon>
    </lineage>
</organism>
<dbReference type="InParanoid" id="A0A151Z9N0"/>
<protein>
    <submittedName>
        <fullName evidence="2">Uncharacterized protein</fullName>
    </submittedName>
</protein>
<gene>
    <name evidence="2" type="ORF">DLAC_09275</name>
</gene>
<dbReference type="EMBL" id="LODT01000037">
    <property type="protein sequence ID" value="KYQ90643.1"/>
    <property type="molecule type" value="Genomic_DNA"/>
</dbReference>
<feature type="region of interest" description="Disordered" evidence="1">
    <location>
        <begin position="102"/>
        <end position="192"/>
    </location>
</feature>
<comment type="caution">
    <text evidence="2">The sequence shown here is derived from an EMBL/GenBank/DDBJ whole genome shotgun (WGS) entry which is preliminary data.</text>
</comment>
<feature type="compositionally biased region" description="Pro residues" evidence="1">
    <location>
        <begin position="105"/>
        <end position="126"/>
    </location>
</feature>
<proteinExistence type="predicted"/>
<evidence type="ECO:0000313" key="3">
    <source>
        <dbReference type="Proteomes" id="UP000076078"/>
    </source>
</evidence>
<accession>A0A151Z9N0</accession>
<dbReference type="AlphaFoldDB" id="A0A151Z9N0"/>
<sequence>MNNQKAKELEDLTVRGNKLEGEIIHMMEESSKLRDRSLKTEQKLISKIGNLGIDIEGGAPSKAIETIGDIDGMIDDLIGGKFKRVGINLEIILDLFKTVEGELPNKPPPKTPKPSKPPSKTPPKPPSKPRAKQAKKPPRIHARSEKRNQTSSLNVELESNAIFPSISQSNSSIIAMESDDIRVSSSQNDGTN</sequence>
<evidence type="ECO:0000313" key="2">
    <source>
        <dbReference type="EMBL" id="KYQ90643.1"/>
    </source>
</evidence>
<feature type="compositionally biased region" description="Polar residues" evidence="1">
    <location>
        <begin position="183"/>
        <end position="192"/>
    </location>
</feature>
<reference evidence="2 3" key="1">
    <citation type="submission" date="2015-12" db="EMBL/GenBank/DDBJ databases">
        <title>Dictyostelia acquired genes for synthesis and detection of signals that induce cell-type specialization by lateral gene transfer from prokaryotes.</title>
        <authorList>
            <person name="Gloeckner G."/>
            <person name="Schaap P."/>
        </authorList>
    </citation>
    <scope>NUCLEOTIDE SEQUENCE [LARGE SCALE GENOMIC DNA]</scope>
    <source>
        <strain evidence="2 3">TK</strain>
    </source>
</reference>
<evidence type="ECO:0000256" key="1">
    <source>
        <dbReference type="SAM" id="MobiDB-lite"/>
    </source>
</evidence>
<dbReference type="Proteomes" id="UP000076078">
    <property type="component" value="Unassembled WGS sequence"/>
</dbReference>
<name>A0A151Z9N0_TIELA</name>